<evidence type="ECO:0000313" key="2">
    <source>
        <dbReference type="Proteomes" id="UP001162131"/>
    </source>
</evidence>
<dbReference type="EMBL" id="CAJZBQ010000003">
    <property type="protein sequence ID" value="CAG9310925.1"/>
    <property type="molecule type" value="Genomic_DNA"/>
</dbReference>
<proteinExistence type="predicted"/>
<organism evidence="1 2">
    <name type="scientific">Blepharisma stoltei</name>
    <dbReference type="NCBI Taxonomy" id="1481888"/>
    <lineage>
        <taxon>Eukaryota</taxon>
        <taxon>Sar</taxon>
        <taxon>Alveolata</taxon>
        <taxon>Ciliophora</taxon>
        <taxon>Postciliodesmatophora</taxon>
        <taxon>Heterotrichea</taxon>
        <taxon>Heterotrichida</taxon>
        <taxon>Blepharismidae</taxon>
        <taxon>Blepharisma</taxon>
    </lineage>
</organism>
<sequence>MSTRSSGCLTSIFRSCKPKSHRKTVCAKSNISLCNSQESITQNYSLQTSQSLPKIISPAQNFLDANQSISHKPRIVIKKDNKFELQRIEGKSIKNSEIKSPRIFESNESMQEDKNNGSLLSIQTCREIFNSPNDISWKKTFSKINPLPNPFVFDAKLLKPKLAAITPRQLLKGKTIIDENKTERNEQKSKRKIKKAAIKPINTQEISNIYRRRIFIKEKNKDLCKNFGDRDLTSRKHSL</sequence>
<name>A0AAU9IAI0_9CILI</name>
<reference evidence="1" key="1">
    <citation type="submission" date="2021-09" db="EMBL/GenBank/DDBJ databases">
        <authorList>
            <consortium name="AG Swart"/>
            <person name="Singh M."/>
            <person name="Singh A."/>
            <person name="Seah K."/>
            <person name="Emmerich C."/>
        </authorList>
    </citation>
    <scope>NUCLEOTIDE SEQUENCE</scope>
    <source>
        <strain evidence="1">ATCC30299</strain>
    </source>
</reference>
<evidence type="ECO:0000313" key="1">
    <source>
        <dbReference type="EMBL" id="CAG9310925.1"/>
    </source>
</evidence>
<accession>A0AAU9IAI0</accession>
<gene>
    <name evidence="1" type="ORF">BSTOLATCC_MIC2639</name>
</gene>
<dbReference type="Proteomes" id="UP001162131">
    <property type="component" value="Unassembled WGS sequence"/>
</dbReference>
<protein>
    <submittedName>
        <fullName evidence="1">Uncharacterized protein</fullName>
    </submittedName>
</protein>
<comment type="caution">
    <text evidence="1">The sequence shown here is derived from an EMBL/GenBank/DDBJ whole genome shotgun (WGS) entry which is preliminary data.</text>
</comment>
<keyword evidence="2" id="KW-1185">Reference proteome</keyword>
<dbReference type="AlphaFoldDB" id="A0AAU9IAI0"/>